<dbReference type="STRING" id="639282.DEFDS_1526"/>
<dbReference type="PANTHER" id="PTHR34215">
    <property type="entry name" value="BLL0784 PROTEIN"/>
    <property type="match status" value="1"/>
</dbReference>
<evidence type="ECO:0000313" key="3">
    <source>
        <dbReference type="Proteomes" id="UP000001520"/>
    </source>
</evidence>
<organism evidence="2 3">
    <name type="scientific">Deferribacter desulfuricans (strain DSM 14783 / JCM 11476 / NBRC 101012 / SSM1)</name>
    <dbReference type="NCBI Taxonomy" id="639282"/>
    <lineage>
        <taxon>Bacteria</taxon>
        <taxon>Pseudomonadati</taxon>
        <taxon>Deferribacterota</taxon>
        <taxon>Deferribacteres</taxon>
        <taxon>Deferribacterales</taxon>
        <taxon>Deferribacteraceae</taxon>
        <taxon>Deferribacter</taxon>
    </lineage>
</organism>
<keyword evidence="3" id="KW-1185">Reference proteome</keyword>
<dbReference type="Gene3D" id="3.30.1330.30">
    <property type="match status" value="1"/>
</dbReference>
<evidence type="ECO:0000259" key="1">
    <source>
        <dbReference type="Pfam" id="PF04296"/>
    </source>
</evidence>
<dbReference type="RefSeq" id="WP_013008232.1">
    <property type="nucleotide sequence ID" value="NC_013939.1"/>
</dbReference>
<proteinExistence type="predicted"/>
<dbReference type="SUPFAM" id="SSF55315">
    <property type="entry name" value="L30e-like"/>
    <property type="match status" value="1"/>
</dbReference>
<dbReference type="Pfam" id="PF04296">
    <property type="entry name" value="YlxR"/>
    <property type="match status" value="1"/>
</dbReference>
<name>D3PEG3_DEFDS</name>
<dbReference type="OrthoDB" id="9813251at2"/>
<dbReference type="InterPro" id="IPR035931">
    <property type="entry name" value="YlxR-like_sf"/>
</dbReference>
<evidence type="ECO:0000313" key="2">
    <source>
        <dbReference type="EMBL" id="BAI80986.1"/>
    </source>
</evidence>
<dbReference type="SUPFAM" id="SSF64376">
    <property type="entry name" value="YlxR-like"/>
    <property type="match status" value="1"/>
</dbReference>
<dbReference type="KEGG" id="ddf:DEFDS_1526"/>
<dbReference type="Proteomes" id="UP000001520">
    <property type="component" value="Chromosome"/>
</dbReference>
<gene>
    <name evidence="2" type="ordered locus">DEFDS_1526</name>
</gene>
<dbReference type="InterPro" id="IPR029064">
    <property type="entry name" value="Ribosomal_eL30-like_sf"/>
</dbReference>
<feature type="domain" description="YlxR" evidence="1">
    <location>
        <begin position="7"/>
        <end position="74"/>
    </location>
</feature>
<protein>
    <recommendedName>
        <fullName evidence="1">YlxR domain-containing protein</fullName>
    </recommendedName>
</protein>
<reference evidence="2 3" key="1">
    <citation type="journal article" date="2010" name="DNA Res.">
        <title>Bacterial lifestyle in a deep-sea hydrothermal vent chimney revealed by the genome sequence of the thermophilic bacterium Deferribacter desulfuricans SSM1.</title>
        <authorList>
            <person name="Takaki Y."/>
            <person name="Shimamura S."/>
            <person name="Nakagawa S."/>
            <person name="Fukuhara Y."/>
            <person name="Horikawa H."/>
            <person name="Ankai A."/>
            <person name="Harada T."/>
            <person name="Hosoyama A."/>
            <person name="Oguchi A."/>
            <person name="Fukui S."/>
            <person name="Fujita N."/>
            <person name="Takami H."/>
            <person name="Takai K."/>
        </authorList>
    </citation>
    <scope>NUCLEOTIDE SEQUENCE [LARGE SCALE GENOMIC DNA]</scope>
    <source>
        <strain evidence="3">DSM 14783 / JCM 11476 / NBRC 101012 / SSM1</strain>
    </source>
</reference>
<dbReference type="eggNOG" id="COG2740">
    <property type="taxonomic scope" value="Bacteria"/>
</dbReference>
<dbReference type="HOGENOM" id="CLU_091016_2_0_0"/>
<dbReference type="InterPro" id="IPR007393">
    <property type="entry name" value="YlxR_dom"/>
</dbReference>
<dbReference type="PANTHER" id="PTHR34215:SF1">
    <property type="entry name" value="YLXR DOMAIN-CONTAINING PROTEIN"/>
    <property type="match status" value="1"/>
</dbReference>
<dbReference type="InterPro" id="IPR037465">
    <property type="entry name" value="YlxR"/>
</dbReference>
<dbReference type="Gene3D" id="3.30.1230.10">
    <property type="entry name" value="YlxR-like"/>
    <property type="match status" value="1"/>
</dbReference>
<dbReference type="EMBL" id="AP011529">
    <property type="protein sequence ID" value="BAI80986.1"/>
    <property type="molecule type" value="Genomic_DNA"/>
</dbReference>
<accession>D3PEG3</accession>
<sequence>MGSKAIRTCISCGSEKYKNELLRFVSVDNEVVFDLKQKLDGRGAYLCFNKECFNKATKKNLLSKHLKIKTDENITFVKLVKQVRDTYKRYLYTLMRVNITSKNIIEGVYNVKDSLIHEKAFLCLFPSDISNHSKGKLVNLITRKKVPFYFLEDKKSVAMNIHRPIRGAYAVVNKQLALVMIDILEKIKELKKWI</sequence>
<dbReference type="AlphaFoldDB" id="D3PEG3"/>